<organism evidence="1">
    <name type="scientific">marine sediment metagenome</name>
    <dbReference type="NCBI Taxonomy" id="412755"/>
    <lineage>
        <taxon>unclassified sequences</taxon>
        <taxon>metagenomes</taxon>
        <taxon>ecological metagenomes</taxon>
    </lineage>
</organism>
<dbReference type="EMBL" id="BARS01040134">
    <property type="protein sequence ID" value="GAG32396.1"/>
    <property type="molecule type" value="Genomic_DNA"/>
</dbReference>
<gene>
    <name evidence="1" type="ORF">S01H1_61226</name>
</gene>
<name>X0Y699_9ZZZZ</name>
<sequence length="229" mass="25828">TLVHLPTNDSRHITMMPVRPLNFVKHRQTPAEISGPITGFRMCEGKLYLRVNNMSMPNTHILLPKKWEKFNKAAAKWIGSKKYEACPNHGVNVPLLLNLRDPKGIKSISWVESETKYTAVVQTYGKDLAYIKSLRGKSQAEKEADALKEMEKAAEQQKKQRATNAIMREFFATPTIPTTCFHTSFNEIRQTFSKAEAGLHTKPKFCPHCRSNVTVANAAWCSSCGKALH</sequence>
<feature type="non-terminal residue" evidence="1">
    <location>
        <position position="1"/>
    </location>
</feature>
<proteinExistence type="predicted"/>
<accession>X0Y699</accession>
<protein>
    <submittedName>
        <fullName evidence="1">Uncharacterized protein</fullName>
    </submittedName>
</protein>
<dbReference type="AlphaFoldDB" id="X0Y699"/>
<reference evidence="1" key="1">
    <citation type="journal article" date="2014" name="Front. Microbiol.">
        <title>High frequency of phylogenetically diverse reductive dehalogenase-homologous genes in deep subseafloor sedimentary metagenomes.</title>
        <authorList>
            <person name="Kawai M."/>
            <person name="Futagami T."/>
            <person name="Toyoda A."/>
            <person name="Takaki Y."/>
            <person name="Nishi S."/>
            <person name="Hori S."/>
            <person name="Arai W."/>
            <person name="Tsubouchi T."/>
            <person name="Morono Y."/>
            <person name="Uchiyama I."/>
            <person name="Ito T."/>
            <person name="Fujiyama A."/>
            <person name="Inagaki F."/>
            <person name="Takami H."/>
        </authorList>
    </citation>
    <scope>NUCLEOTIDE SEQUENCE</scope>
    <source>
        <strain evidence="1">Expedition CK06-06</strain>
    </source>
</reference>
<evidence type="ECO:0000313" key="1">
    <source>
        <dbReference type="EMBL" id="GAG32396.1"/>
    </source>
</evidence>
<comment type="caution">
    <text evidence="1">The sequence shown here is derived from an EMBL/GenBank/DDBJ whole genome shotgun (WGS) entry which is preliminary data.</text>
</comment>